<gene>
    <name evidence="2" type="ORF">NX02_13985</name>
</gene>
<dbReference type="Gene3D" id="3.40.50.150">
    <property type="entry name" value="Vaccinia Virus protein VP39"/>
    <property type="match status" value="1"/>
</dbReference>
<dbReference type="Proteomes" id="UP000018851">
    <property type="component" value="Chromosome"/>
</dbReference>
<dbReference type="EMBL" id="CP006644">
    <property type="protein sequence ID" value="AHE54488.1"/>
    <property type="molecule type" value="Genomic_DNA"/>
</dbReference>
<keyword evidence="3" id="KW-1185">Reference proteome</keyword>
<organism evidence="2 3">
    <name type="scientific">Sphingomonas sanxanigenens DSM 19645 = NX02</name>
    <dbReference type="NCBI Taxonomy" id="1123269"/>
    <lineage>
        <taxon>Bacteria</taxon>
        <taxon>Pseudomonadati</taxon>
        <taxon>Pseudomonadota</taxon>
        <taxon>Alphaproteobacteria</taxon>
        <taxon>Sphingomonadales</taxon>
        <taxon>Sphingomonadaceae</taxon>
        <taxon>Sphingomonas</taxon>
    </lineage>
</organism>
<accession>W0ADY5</accession>
<evidence type="ECO:0000256" key="1">
    <source>
        <dbReference type="SAM" id="MobiDB-lite"/>
    </source>
</evidence>
<protein>
    <recommendedName>
        <fullName evidence="4">Methyltransferase domain-containing protein</fullName>
    </recommendedName>
</protein>
<proteinExistence type="predicted"/>
<dbReference type="SUPFAM" id="SSF53335">
    <property type="entry name" value="S-adenosyl-L-methionine-dependent methyltransferases"/>
    <property type="match status" value="1"/>
</dbReference>
<dbReference type="CDD" id="cd02440">
    <property type="entry name" value="AdoMet_MTases"/>
    <property type="match status" value="1"/>
</dbReference>
<feature type="region of interest" description="Disordered" evidence="1">
    <location>
        <begin position="1"/>
        <end position="28"/>
    </location>
</feature>
<reference evidence="2 3" key="1">
    <citation type="submission" date="2013-07" db="EMBL/GenBank/DDBJ databases">
        <title>Completed genome of Sphingomonas sanxanigenens NX02.</title>
        <authorList>
            <person name="Ma T."/>
            <person name="Huang H."/>
            <person name="Wu M."/>
            <person name="Li X."/>
            <person name="Li G."/>
        </authorList>
    </citation>
    <scope>NUCLEOTIDE SEQUENCE [LARGE SCALE GENOMIC DNA]</scope>
    <source>
        <strain evidence="2 3">NX02</strain>
    </source>
</reference>
<dbReference type="InterPro" id="IPR029063">
    <property type="entry name" value="SAM-dependent_MTases_sf"/>
</dbReference>
<dbReference type="AlphaFoldDB" id="W0ADY5"/>
<dbReference type="STRING" id="1123269.NX02_13985"/>
<evidence type="ECO:0008006" key="4">
    <source>
        <dbReference type="Google" id="ProtNLM"/>
    </source>
</evidence>
<dbReference type="KEGG" id="ssan:NX02_13985"/>
<sequence>MDAALPAVRARRNRSITPSGHTAGSDPRWPHIAATLAALREEGRRAVRIVDADCGTGALLIEAVRHARSLGFTAIEGRGVDGSPALISRARAAADGLRDPAIGIEFVLADMLQALFEEAEFPADIVLWHRPRRAERRTIVSAALAGAGRVVIGDDAAARCA</sequence>
<evidence type="ECO:0000313" key="3">
    <source>
        <dbReference type="Proteomes" id="UP000018851"/>
    </source>
</evidence>
<dbReference type="PATRIC" id="fig|1123269.5.peg.2723"/>
<dbReference type="HOGENOM" id="CLU_1642648_0_0_5"/>
<dbReference type="eggNOG" id="ENOG50319DA">
    <property type="taxonomic scope" value="Bacteria"/>
</dbReference>
<evidence type="ECO:0000313" key="2">
    <source>
        <dbReference type="EMBL" id="AHE54488.1"/>
    </source>
</evidence>
<name>W0ADY5_9SPHN</name>